<dbReference type="AlphaFoldDB" id="A0A3G2R625"/>
<dbReference type="Pfam" id="PF01208">
    <property type="entry name" value="URO-D"/>
    <property type="match status" value="1"/>
</dbReference>
<evidence type="ECO:0000259" key="1">
    <source>
        <dbReference type="Pfam" id="PF01208"/>
    </source>
</evidence>
<dbReference type="GO" id="GO:0006779">
    <property type="term" value="P:porphyrin-containing compound biosynthetic process"/>
    <property type="evidence" value="ECO:0007669"/>
    <property type="project" value="InterPro"/>
</dbReference>
<keyword evidence="3" id="KW-1185">Reference proteome</keyword>
<evidence type="ECO:0000313" key="3">
    <source>
        <dbReference type="Proteomes" id="UP000280960"/>
    </source>
</evidence>
<organism evidence="2 3">
    <name type="scientific">Biomaibacter acetigenes</name>
    <dbReference type="NCBI Taxonomy" id="2316383"/>
    <lineage>
        <taxon>Bacteria</taxon>
        <taxon>Bacillati</taxon>
        <taxon>Bacillota</taxon>
        <taxon>Clostridia</taxon>
        <taxon>Thermosediminibacterales</taxon>
        <taxon>Tepidanaerobacteraceae</taxon>
        <taxon>Biomaibacter</taxon>
    </lineage>
</organism>
<dbReference type="RefSeq" id="WP_122014967.1">
    <property type="nucleotide sequence ID" value="NZ_CP033169.1"/>
</dbReference>
<accession>A0A3G2R625</accession>
<sequence length="341" mass="38300">MVGRQRIIDMFLGKNTAAASAFATEFWALNRRGYTIKEFLDNPFKLAPVVIEEALNIDSDIFFLLAGLTSVPVMALGGELKFPEKGAPFMENPLIRDKSDLFKLDINKIKSDRNVNSLRQIADFINEKVKEKIILAVNCRAPFTQAAQMVGPDTFMRMLRKDENFADEVLRFSTEIFLEYVTLFIKSGIEMIYISDPSASGDLISKRHFEKFAFPYLDKINRYIKSKGAKTFFHICGDTGDRLDLIREIGPDIMSVDHKVDIGEAKRLLEDKVILAGNIDPSSVMEYGSVADVARAAKECIKKAGHGRFILMPGCEISGETPLENIKEMLKIGHSSKLNKD</sequence>
<dbReference type="PANTHER" id="PTHR47099:SF1">
    <property type="entry name" value="METHYLCOBAMIDE:COM METHYLTRANSFERASE MTBA"/>
    <property type="match status" value="1"/>
</dbReference>
<proteinExistence type="predicted"/>
<dbReference type="PANTHER" id="PTHR47099">
    <property type="entry name" value="METHYLCOBAMIDE:COM METHYLTRANSFERASE MTBA"/>
    <property type="match status" value="1"/>
</dbReference>
<gene>
    <name evidence="2" type="ORF">D2962_10715</name>
</gene>
<feature type="domain" description="Uroporphyrinogen decarboxylase (URO-D)" evidence="1">
    <location>
        <begin position="30"/>
        <end position="334"/>
    </location>
</feature>
<protein>
    <recommendedName>
        <fullName evidence="1">Uroporphyrinogen decarboxylase (URO-D) domain-containing protein</fullName>
    </recommendedName>
</protein>
<reference evidence="2 3" key="1">
    <citation type="submission" date="2018-10" db="EMBL/GenBank/DDBJ databases">
        <authorList>
            <person name="Zhang X."/>
        </authorList>
    </citation>
    <scope>NUCLEOTIDE SEQUENCE [LARGE SCALE GENOMIC DNA]</scope>
    <source>
        <strain evidence="2 3">SK-G1</strain>
    </source>
</reference>
<dbReference type="Proteomes" id="UP000280960">
    <property type="component" value="Chromosome"/>
</dbReference>
<dbReference type="InterPro" id="IPR052024">
    <property type="entry name" value="Methanogen_methyltrans"/>
</dbReference>
<dbReference type="EMBL" id="CP033169">
    <property type="protein sequence ID" value="AYO31014.1"/>
    <property type="molecule type" value="Genomic_DNA"/>
</dbReference>
<dbReference type="GO" id="GO:0004853">
    <property type="term" value="F:uroporphyrinogen decarboxylase activity"/>
    <property type="evidence" value="ECO:0007669"/>
    <property type="project" value="InterPro"/>
</dbReference>
<evidence type="ECO:0000313" key="2">
    <source>
        <dbReference type="EMBL" id="AYO31014.1"/>
    </source>
</evidence>
<dbReference type="InterPro" id="IPR000257">
    <property type="entry name" value="Uroporphyrinogen_deCOase"/>
</dbReference>
<dbReference type="Gene3D" id="3.20.20.210">
    <property type="match status" value="1"/>
</dbReference>
<dbReference type="KEGG" id="bacg:D2962_10715"/>
<name>A0A3G2R625_9FIRM</name>
<dbReference type="CDD" id="cd03465">
    <property type="entry name" value="URO-D_like"/>
    <property type="match status" value="1"/>
</dbReference>
<dbReference type="InterPro" id="IPR038071">
    <property type="entry name" value="UROD/MetE-like_sf"/>
</dbReference>
<dbReference type="SUPFAM" id="SSF51726">
    <property type="entry name" value="UROD/MetE-like"/>
    <property type="match status" value="1"/>
</dbReference>